<evidence type="ECO:0000256" key="11">
    <source>
        <dbReference type="PIRSR" id="PIRSR601834-1"/>
    </source>
</evidence>
<feature type="domain" description="FAD-binding FR-type" evidence="13">
    <location>
        <begin position="95"/>
        <end position="208"/>
    </location>
</feature>
<dbReference type="Pfam" id="PF00970">
    <property type="entry name" value="FAD_binding_6"/>
    <property type="match status" value="1"/>
</dbReference>
<evidence type="ECO:0000256" key="2">
    <source>
        <dbReference type="ARBA" id="ARBA00004572"/>
    </source>
</evidence>
<evidence type="ECO:0000256" key="4">
    <source>
        <dbReference type="ARBA" id="ARBA00022630"/>
    </source>
</evidence>
<evidence type="ECO:0000256" key="12">
    <source>
        <dbReference type="RuleBase" id="RU361226"/>
    </source>
</evidence>
<dbReference type="Gene3D" id="3.40.50.80">
    <property type="entry name" value="Nucleotide-binding domain of ferredoxin-NADP reductase (FNR) module"/>
    <property type="match status" value="1"/>
</dbReference>
<dbReference type="InterPro" id="IPR008333">
    <property type="entry name" value="Cbr1-like_FAD-bd_dom"/>
</dbReference>
<dbReference type="GeneID" id="33556159"/>
<feature type="binding site" evidence="11">
    <location>
        <position position="173"/>
    </location>
    <ligand>
        <name>FAD</name>
        <dbReference type="ChEBI" id="CHEBI:57692"/>
    </ligand>
</feature>
<dbReference type="SUPFAM" id="SSF63380">
    <property type="entry name" value="Riboflavin synthase domain-like"/>
    <property type="match status" value="1"/>
</dbReference>
<evidence type="ECO:0000256" key="6">
    <source>
        <dbReference type="ARBA" id="ARBA00022827"/>
    </source>
</evidence>
<dbReference type="PANTHER" id="PTHR19370">
    <property type="entry name" value="NADH-CYTOCHROME B5 REDUCTASE"/>
    <property type="match status" value="1"/>
</dbReference>
<dbReference type="InterPro" id="IPR017938">
    <property type="entry name" value="Riboflavin_synthase-like_b-brl"/>
</dbReference>
<evidence type="ECO:0000313" key="15">
    <source>
        <dbReference type="Proteomes" id="UP000193218"/>
    </source>
</evidence>
<dbReference type="OrthoDB" id="432685at2759"/>
<dbReference type="InterPro" id="IPR017927">
    <property type="entry name" value="FAD-bd_FR_type"/>
</dbReference>
<feature type="binding site" evidence="11">
    <location>
        <position position="158"/>
    </location>
    <ligand>
        <name>FAD</name>
        <dbReference type="ChEBI" id="CHEBI:57692"/>
    </ligand>
</feature>
<evidence type="ECO:0000256" key="1">
    <source>
        <dbReference type="ARBA" id="ARBA00001974"/>
    </source>
</evidence>
<dbReference type="EMBL" id="NBSH01000001">
    <property type="protein sequence ID" value="ORX40784.1"/>
    <property type="molecule type" value="Genomic_DNA"/>
</dbReference>
<comment type="caution">
    <text evidence="14">The sequence shown here is derived from an EMBL/GenBank/DDBJ whole genome shotgun (WGS) entry which is preliminary data.</text>
</comment>
<protein>
    <recommendedName>
        <fullName evidence="12">NADH-cytochrome b5 reductase</fullName>
        <ecNumber evidence="12">1.6.2.2</ecNumber>
    </recommendedName>
</protein>
<evidence type="ECO:0000256" key="8">
    <source>
        <dbReference type="ARBA" id="ARBA00023027"/>
    </source>
</evidence>
<evidence type="ECO:0000313" key="14">
    <source>
        <dbReference type="EMBL" id="ORX40784.1"/>
    </source>
</evidence>
<dbReference type="PRINTS" id="PR00406">
    <property type="entry name" value="CYTB5RDTASE"/>
</dbReference>
<dbReference type="PANTHER" id="PTHR19370:SF171">
    <property type="entry name" value="NADH-CYTOCHROME B5 REDUCTASE 2"/>
    <property type="match status" value="1"/>
</dbReference>
<accession>A0A1Y1UTD3</accession>
<dbReference type="InterPro" id="IPR001433">
    <property type="entry name" value="OxRdtase_FAD/NAD-bd"/>
</dbReference>
<evidence type="ECO:0000256" key="3">
    <source>
        <dbReference type="ARBA" id="ARBA00006105"/>
    </source>
</evidence>
<evidence type="ECO:0000256" key="9">
    <source>
        <dbReference type="ARBA" id="ARBA00023128"/>
    </source>
</evidence>
<feature type="binding site" evidence="11">
    <location>
        <position position="225"/>
    </location>
    <ligand>
        <name>FAD</name>
        <dbReference type="ChEBI" id="CHEBI:57692"/>
    </ligand>
</feature>
<feature type="binding site" evidence="11">
    <location>
        <position position="175"/>
    </location>
    <ligand>
        <name>FAD</name>
        <dbReference type="ChEBI" id="CHEBI:57692"/>
    </ligand>
</feature>
<dbReference type="PRINTS" id="PR00371">
    <property type="entry name" value="FPNCR"/>
</dbReference>
<keyword evidence="7 12" id="KW-0560">Oxidoreductase</keyword>
<dbReference type="CDD" id="cd06183">
    <property type="entry name" value="cyt_b5_reduct_like"/>
    <property type="match status" value="1"/>
</dbReference>
<feature type="binding site" evidence="11">
    <location>
        <position position="181"/>
    </location>
    <ligand>
        <name>FAD</name>
        <dbReference type="ChEBI" id="CHEBI:57692"/>
    </ligand>
</feature>
<dbReference type="Pfam" id="PF00175">
    <property type="entry name" value="NAD_binding_1"/>
    <property type="match status" value="1"/>
</dbReference>
<comment type="subcellular location">
    <subcellularLocation>
        <location evidence="2">Mitochondrion outer membrane</location>
        <topology evidence="2">Single-pass membrane protein</topology>
    </subcellularLocation>
</comment>
<dbReference type="InterPro" id="IPR039261">
    <property type="entry name" value="FNR_nucleotide-bd"/>
</dbReference>
<dbReference type="SUPFAM" id="SSF52343">
    <property type="entry name" value="Ferredoxin reductase-like, C-terminal NADP-linked domain"/>
    <property type="match status" value="1"/>
</dbReference>
<evidence type="ECO:0000256" key="5">
    <source>
        <dbReference type="ARBA" id="ARBA00022787"/>
    </source>
</evidence>
<organism evidence="14 15">
    <name type="scientific">Kockovaella imperatae</name>
    <dbReference type="NCBI Taxonomy" id="4999"/>
    <lineage>
        <taxon>Eukaryota</taxon>
        <taxon>Fungi</taxon>
        <taxon>Dikarya</taxon>
        <taxon>Basidiomycota</taxon>
        <taxon>Agaricomycotina</taxon>
        <taxon>Tremellomycetes</taxon>
        <taxon>Tremellales</taxon>
        <taxon>Cuniculitremaceae</taxon>
        <taxon>Kockovaella</taxon>
    </lineage>
</organism>
<gene>
    <name evidence="14" type="ORF">BD324DRAFT_612102</name>
</gene>
<comment type="cofactor">
    <cofactor evidence="1 11 12">
        <name>FAD</name>
        <dbReference type="ChEBI" id="CHEBI:57692"/>
    </cofactor>
</comment>
<dbReference type="InParanoid" id="A0A1Y1UTD3"/>
<comment type="similarity">
    <text evidence="3 12">Belongs to the flavoprotein pyridine nucleotide cytochrome reductase family.</text>
</comment>
<keyword evidence="5" id="KW-0472">Membrane</keyword>
<dbReference type="EC" id="1.6.2.2" evidence="12"/>
<dbReference type="STRING" id="4999.A0A1Y1UTD3"/>
<name>A0A1Y1UTD3_9TREE</name>
<dbReference type="InterPro" id="IPR001709">
    <property type="entry name" value="Flavoprot_Pyr_Nucl_cyt_Rdtase"/>
</dbReference>
<keyword evidence="9" id="KW-0496">Mitochondrion</keyword>
<dbReference type="InterPro" id="IPR001834">
    <property type="entry name" value="CBR-like"/>
</dbReference>
<keyword evidence="6 11" id="KW-0274">FAD</keyword>
<dbReference type="FunFam" id="3.40.50.80:FF:000009">
    <property type="entry name" value="NADH-cytochrome b5 reductase"/>
    <property type="match status" value="1"/>
</dbReference>
<keyword evidence="8 12" id="KW-0520">NAD</keyword>
<sequence>MPMFARAAPSLRAGLTSCHQLRAGCRSYADASGQSSGGAKILGLPIWLLAAVGVAGAVELSGNGVFLKAKSKEAVEAVKQAAAPAAPREAVLIKDQWIPFTLSKVEPYNHNSKVYHFEFPPEGKDKTTGIPVAGALLTKAPDEAGINDDKGKPVIRPYTPISSPDETGSVKLLIKEYKGGKLTPFISTLKPGEGQLMFKGPIEKYKYQPNTFDRGLCIAGGSGITPMYQLINHSLSIPDDKTKWTLIFSNVTEADILLRKEWENLAKQHKDRLDIKFVLDKAPRGWQGPTGFINAQMISQLFPYHDGQNKVMAFVCGPPPQVKSISGPKDGPRQGEVQGALKDLGYTSDEVFKF</sequence>
<feature type="binding site" evidence="11">
    <location>
        <position position="156"/>
    </location>
    <ligand>
        <name>FAD</name>
        <dbReference type="ChEBI" id="CHEBI:57692"/>
    </ligand>
</feature>
<comment type="catalytic activity">
    <reaction evidence="10 12">
        <text>2 Fe(III)-[cytochrome b5] + NADH = 2 Fe(II)-[cytochrome b5] + NAD(+) + H(+)</text>
        <dbReference type="Rhea" id="RHEA:46680"/>
        <dbReference type="Rhea" id="RHEA-COMP:10438"/>
        <dbReference type="Rhea" id="RHEA-COMP:10439"/>
        <dbReference type="ChEBI" id="CHEBI:15378"/>
        <dbReference type="ChEBI" id="CHEBI:29033"/>
        <dbReference type="ChEBI" id="CHEBI:29034"/>
        <dbReference type="ChEBI" id="CHEBI:57540"/>
        <dbReference type="ChEBI" id="CHEBI:57945"/>
        <dbReference type="EC" id="1.6.2.2"/>
    </reaction>
</comment>
<evidence type="ECO:0000256" key="7">
    <source>
        <dbReference type="ARBA" id="ARBA00023002"/>
    </source>
</evidence>
<proteinExistence type="inferred from homology"/>
<dbReference type="AlphaFoldDB" id="A0A1Y1UTD3"/>
<dbReference type="Proteomes" id="UP000193218">
    <property type="component" value="Unassembled WGS sequence"/>
</dbReference>
<keyword evidence="5" id="KW-1000">Mitochondrion outer membrane</keyword>
<evidence type="ECO:0000259" key="13">
    <source>
        <dbReference type="PROSITE" id="PS51384"/>
    </source>
</evidence>
<dbReference type="GO" id="GO:0005741">
    <property type="term" value="C:mitochondrial outer membrane"/>
    <property type="evidence" value="ECO:0007669"/>
    <property type="project" value="UniProtKB-SubCell"/>
</dbReference>
<evidence type="ECO:0000256" key="10">
    <source>
        <dbReference type="ARBA" id="ARBA00047682"/>
    </source>
</evidence>
<dbReference type="RefSeq" id="XP_021874463.1">
    <property type="nucleotide sequence ID" value="XM_022014351.1"/>
</dbReference>
<reference evidence="14 15" key="1">
    <citation type="submission" date="2017-03" db="EMBL/GenBank/DDBJ databases">
        <title>Widespread Adenine N6-methylation of Active Genes in Fungi.</title>
        <authorList>
            <consortium name="DOE Joint Genome Institute"/>
            <person name="Mondo S.J."/>
            <person name="Dannebaum R.O."/>
            <person name="Kuo R.C."/>
            <person name="Louie K.B."/>
            <person name="Bewick A.J."/>
            <person name="Labutti K."/>
            <person name="Haridas S."/>
            <person name="Kuo A."/>
            <person name="Salamov A."/>
            <person name="Ahrendt S.R."/>
            <person name="Lau R."/>
            <person name="Bowen B.P."/>
            <person name="Lipzen A."/>
            <person name="Sullivan W."/>
            <person name="Andreopoulos W.B."/>
            <person name="Clum A."/>
            <person name="Lindquist E."/>
            <person name="Daum C."/>
            <person name="Northen T.R."/>
            <person name="Ramamoorthy G."/>
            <person name="Schmitz R.J."/>
            <person name="Gryganskyi A."/>
            <person name="Culley D."/>
            <person name="Magnuson J."/>
            <person name="James T.Y."/>
            <person name="O'Malley M.A."/>
            <person name="Stajich J.E."/>
            <person name="Spatafora J.W."/>
            <person name="Visel A."/>
            <person name="Grigoriev I.V."/>
        </authorList>
    </citation>
    <scope>NUCLEOTIDE SEQUENCE [LARGE SCALE GENOMIC DNA]</scope>
    <source>
        <strain evidence="14 15">NRRL Y-17943</strain>
    </source>
</reference>
<dbReference type="GO" id="GO:0090524">
    <property type="term" value="F:cytochrome-b5 reductase activity, acting on NADH"/>
    <property type="evidence" value="ECO:0007669"/>
    <property type="project" value="UniProtKB-EC"/>
</dbReference>
<feature type="binding site" evidence="11">
    <location>
        <position position="157"/>
    </location>
    <ligand>
        <name>FAD</name>
        <dbReference type="ChEBI" id="CHEBI:57692"/>
    </ligand>
</feature>
<dbReference type="Gene3D" id="2.40.30.10">
    <property type="entry name" value="Translation factors"/>
    <property type="match status" value="1"/>
</dbReference>
<keyword evidence="4 11" id="KW-0285">Flavoprotein</keyword>
<keyword evidence="15" id="KW-1185">Reference proteome</keyword>
<dbReference type="PROSITE" id="PS51384">
    <property type="entry name" value="FAD_FR"/>
    <property type="match status" value="1"/>
</dbReference>